<keyword evidence="2" id="KW-1185">Reference proteome</keyword>
<dbReference type="InterPro" id="IPR036388">
    <property type="entry name" value="WH-like_DNA-bd_sf"/>
</dbReference>
<protein>
    <recommendedName>
        <fullName evidence="3">DUF3253 domain-containing protein</fullName>
    </recommendedName>
</protein>
<dbReference type="STRING" id="758820.SAMN00777080_2961"/>
<evidence type="ECO:0000313" key="2">
    <source>
        <dbReference type="Proteomes" id="UP000192333"/>
    </source>
</evidence>
<accession>A0A1W2H621</accession>
<dbReference type="Proteomes" id="UP000192333">
    <property type="component" value="Chromosome I"/>
</dbReference>
<gene>
    <name evidence="1" type="ORF">SAMN00777080_2961</name>
</gene>
<dbReference type="SUPFAM" id="SSF46785">
    <property type="entry name" value="Winged helix' DNA-binding domain"/>
    <property type="match status" value="1"/>
</dbReference>
<dbReference type="InterPro" id="IPR021660">
    <property type="entry name" value="DUF3253"/>
</dbReference>
<organism evidence="1 2">
    <name type="scientific">Aquiflexum balticum DSM 16537</name>
    <dbReference type="NCBI Taxonomy" id="758820"/>
    <lineage>
        <taxon>Bacteria</taxon>
        <taxon>Pseudomonadati</taxon>
        <taxon>Bacteroidota</taxon>
        <taxon>Cytophagia</taxon>
        <taxon>Cytophagales</taxon>
        <taxon>Cyclobacteriaceae</taxon>
        <taxon>Aquiflexum</taxon>
    </lineage>
</organism>
<dbReference type="Pfam" id="PF11625">
    <property type="entry name" value="DUF3253"/>
    <property type="match status" value="1"/>
</dbReference>
<evidence type="ECO:0008006" key="3">
    <source>
        <dbReference type="Google" id="ProtNLM"/>
    </source>
</evidence>
<dbReference type="InterPro" id="IPR036390">
    <property type="entry name" value="WH_DNA-bd_sf"/>
</dbReference>
<dbReference type="RefSeq" id="WP_172805214.1">
    <property type="nucleotide sequence ID" value="NZ_LT838813.1"/>
</dbReference>
<dbReference type="AlphaFoldDB" id="A0A1W2H621"/>
<reference evidence="2" key="1">
    <citation type="submission" date="2017-04" db="EMBL/GenBank/DDBJ databases">
        <authorList>
            <person name="Varghese N."/>
            <person name="Submissions S."/>
        </authorList>
    </citation>
    <scope>NUCLEOTIDE SEQUENCE [LARGE SCALE GENOMIC DNA]</scope>
    <source>
        <strain evidence="2">DSM 16537</strain>
    </source>
</reference>
<sequence>MTSRNYIEPNILALAILEMCRMRKGQSFCPSDVVKWLYPQDWEFFLTDIRIEMMRLYKEGKVLVTQNGIPVNPDVTPIGLVRISSVPKTS</sequence>
<proteinExistence type="predicted"/>
<evidence type="ECO:0000313" key="1">
    <source>
        <dbReference type="EMBL" id="SMD44341.1"/>
    </source>
</evidence>
<dbReference type="Gene3D" id="1.10.10.10">
    <property type="entry name" value="Winged helix-like DNA-binding domain superfamily/Winged helix DNA-binding domain"/>
    <property type="match status" value="1"/>
</dbReference>
<name>A0A1W2H621_9BACT</name>
<dbReference type="EMBL" id="LT838813">
    <property type="protein sequence ID" value="SMD44341.1"/>
    <property type="molecule type" value="Genomic_DNA"/>
</dbReference>